<dbReference type="Proteomes" id="UP001319060">
    <property type="component" value="Unassembled WGS sequence"/>
</dbReference>
<protein>
    <recommendedName>
        <fullName evidence="4">DUF1440 domain-containing protein</fullName>
    </recommendedName>
</protein>
<keyword evidence="1" id="KW-1133">Transmembrane helix</keyword>
<reference evidence="2 3" key="1">
    <citation type="submission" date="2021-01" db="EMBL/GenBank/DDBJ databases">
        <title>Genome Sequencing of Type Strains.</title>
        <authorList>
            <person name="Lemaire J.F."/>
            <person name="Inderbitzin P."/>
            <person name="Collins S.B."/>
            <person name="Wespe N."/>
            <person name="Knight-Connoni V."/>
        </authorList>
    </citation>
    <scope>NUCLEOTIDE SEQUENCE [LARGE SCALE GENOMIC DNA]</scope>
    <source>
        <strain evidence="2 3">DSM 14730</strain>
    </source>
</reference>
<name>A0ABS2ZCT7_9BACL</name>
<proteinExistence type="predicted"/>
<feature type="transmembrane region" description="Helical" evidence="1">
    <location>
        <begin position="118"/>
        <end position="141"/>
    </location>
</feature>
<comment type="caution">
    <text evidence="2">The sequence shown here is derived from an EMBL/GenBank/DDBJ whole genome shotgun (WGS) entry which is preliminary data.</text>
</comment>
<keyword evidence="1" id="KW-0472">Membrane</keyword>
<evidence type="ECO:0000313" key="2">
    <source>
        <dbReference type="EMBL" id="MBN3545992.1"/>
    </source>
</evidence>
<evidence type="ECO:0000313" key="3">
    <source>
        <dbReference type="Proteomes" id="UP001319060"/>
    </source>
</evidence>
<feature type="transmembrane region" description="Helical" evidence="1">
    <location>
        <begin position="6"/>
        <end position="26"/>
    </location>
</feature>
<sequence length="146" mass="17004">MIGKKFLDWTLYGTIAGVLLACFFYGLEKIYRINLYTFLLNIDFLPLPDYILLHTPFQFILHVIIAIIITAFVDLVCIRFYYPYSIPISINAVMAFTFFPLYQIAVTKPFQPPLTVPFILWITGHLLFALIIGYFVNLMYIKRSAE</sequence>
<organism evidence="2 3">
    <name type="scientific">Fictibacillus barbaricus</name>
    <dbReference type="NCBI Taxonomy" id="182136"/>
    <lineage>
        <taxon>Bacteria</taxon>
        <taxon>Bacillati</taxon>
        <taxon>Bacillota</taxon>
        <taxon>Bacilli</taxon>
        <taxon>Bacillales</taxon>
        <taxon>Fictibacillaceae</taxon>
        <taxon>Fictibacillus</taxon>
    </lineage>
</organism>
<dbReference type="PROSITE" id="PS51257">
    <property type="entry name" value="PROKAR_LIPOPROTEIN"/>
    <property type="match status" value="1"/>
</dbReference>
<dbReference type="EMBL" id="JAFHKS010000043">
    <property type="protein sequence ID" value="MBN3545992.1"/>
    <property type="molecule type" value="Genomic_DNA"/>
</dbReference>
<keyword evidence="1" id="KW-0812">Transmembrane</keyword>
<evidence type="ECO:0000256" key="1">
    <source>
        <dbReference type="SAM" id="Phobius"/>
    </source>
</evidence>
<accession>A0ABS2ZCT7</accession>
<evidence type="ECO:0008006" key="4">
    <source>
        <dbReference type="Google" id="ProtNLM"/>
    </source>
</evidence>
<keyword evidence="3" id="KW-1185">Reference proteome</keyword>
<gene>
    <name evidence="2" type="ORF">JYA64_11850</name>
</gene>
<dbReference type="RefSeq" id="WP_188402815.1">
    <property type="nucleotide sequence ID" value="NZ_BMCE01000002.1"/>
</dbReference>
<feature type="transmembrane region" description="Helical" evidence="1">
    <location>
        <begin position="88"/>
        <end position="106"/>
    </location>
</feature>
<feature type="transmembrane region" description="Helical" evidence="1">
    <location>
        <begin position="59"/>
        <end position="81"/>
    </location>
</feature>